<accession>A0AAV9X764</accession>
<reference evidence="2 3" key="1">
    <citation type="submission" date="2019-10" db="EMBL/GenBank/DDBJ databases">
        <authorList>
            <person name="Palmer J.M."/>
        </authorList>
    </citation>
    <scope>NUCLEOTIDE SEQUENCE [LARGE SCALE GENOMIC DNA]</scope>
    <source>
        <strain evidence="2 3">TWF694</strain>
    </source>
</reference>
<gene>
    <name evidence="2" type="ORF">TWF694_011627</name>
</gene>
<keyword evidence="3" id="KW-1185">Reference proteome</keyword>
<protein>
    <submittedName>
        <fullName evidence="2">Uncharacterized protein</fullName>
    </submittedName>
</protein>
<evidence type="ECO:0000256" key="1">
    <source>
        <dbReference type="SAM" id="SignalP"/>
    </source>
</evidence>
<evidence type="ECO:0000313" key="3">
    <source>
        <dbReference type="Proteomes" id="UP001365542"/>
    </source>
</evidence>
<sequence length="325" mass="36696">MRLWTSYISTILTPILLLLLGIPFSTPNPTDSRILPMNPYWRDFYKAEFKVLTLIGNDIDELKYRKSFTCPIGSPTNPTTWKKSLTYYLHVLVLSARSFDEAIIRMKSEDKVIAFAELKAFGLPSIESAQGLKNALYSLLDKLITQRRSLQVLDEEVELIPGHFTPDMARPGNNINQLALLIEGGNIVEDSILQGQPEVEVDTTGRKSFAKIFEKGYREVSLFSEAAMRASVLLNGFMHGKEAFDKLVADLRPEEDGEGDDEDEDRVARSWTIPGIFERIADFANCWEVSLFDVWDSVVNLLGPLPEPGPPRWVVRGLDDDINQL</sequence>
<organism evidence="2 3">
    <name type="scientific">Orbilia ellipsospora</name>
    <dbReference type="NCBI Taxonomy" id="2528407"/>
    <lineage>
        <taxon>Eukaryota</taxon>
        <taxon>Fungi</taxon>
        <taxon>Dikarya</taxon>
        <taxon>Ascomycota</taxon>
        <taxon>Pezizomycotina</taxon>
        <taxon>Orbiliomycetes</taxon>
        <taxon>Orbiliales</taxon>
        <taxon>Orbiliaceae</taxon>
        <taxon>Orbilia</taxon>
    </lineage>
</organism>
<name>A0AAV9X764_9PEZI</name>
<feature type="chain" id="PRO_5043709930" evidence="1">
    <location>
        <begin position="28"/>
        <end position="325"/>
    </location>
</feature>
<proteinExistence type="predicted"/>
<keyword evidence="1" id="KW-0732">Signal</keyword>
<dbReference type="EMBL" id="JAVHJO010000009">
    <property type="protein sequence ID" value="KAK6537441.1"/>
    <property type="molecule type" value="Genomic_DNA"/>
</dbReference>
<dbReference type="AlphaFoldDB" id="A0AAV9X764"/>
<comment type="caution">
    <text evidence="2">The sequence shown here is derived from an EMBL/GenBank/DDBJ whole genome shotgun (WGS) entry which is preliminary data.</text>
</comment>
<dbReference type="Proteomes" id="UP001365542">
    <property type="component" value="Unassembled WGS sequence"/>
</dbReference>
<feature type="signal peptide" evidence="1">
    <location>
        <begin position="1"/>
        <end position="27"/>
    </location>
</feature>
<evidence type="ECO:0000313" key="2">
    <source>
        <dbReference type="EMBL" id="KAK6537441.1"/>
    </source>
</evidence>